<feature type="region of interest" description="Disordered" evidence="1">
    <location>
        <begin position="1"/>
        <end position="24"/>
    </location>
</feature>
<accession>A0A1I2R692</accession>
<dbReference type="EMBL" id="FONR01000019">
    <property type="protein sequence ID" value="SFG36255.1"/>
    <property type="molecule type" value="Genomic_DNA"/>
</dbReference>
<dbReference type="AlphaFoldDB" id="A0A1I2R692"/>
<dbReference type="Proteomes" id="UP000181942">
    <property type="component" value="Unassembled WGS sequence"/>
</dbReference>
<dbReference type="RefSeq" id="WP_075031728.1">
    <property type="nucleotide sequence ID" value="NZ_BMUQ01000018.1"/>
</dbReference>
<proteinExistence type="predicted"/>
<dbReference type="OrthoDB" id="3638127at2"/>
<evidence type="ECO:0000313" key="2">
    <source>
        <dbReference type="EMBL" id="SFG36255.1"/>
    </source>
</evidence>
<sequence>MTQTERTETAPDAAEAARRARFGTLPERVRVEDTIEERPATVPDPARDAYSADEWLVRYCL</sequence>
<protein>
    <submittedName>
        <fullName evidence="2">Uncharacterized protein</fullName>
    </submittedName>
</protein>
<gene>
    <name evidence="2" type="ORF">SAMN02787118_119110</name>
</gene>
<organism evidence="2 3">
    <name type="scientific">Streptomyces mirabilis</name>
    <dbReference type="NCBI Taxonomy" id="68239"/>
    <lineage>
        <taxon>Bacteria</taxon>
        <taxon>Bacillati</taxon>
        <taxon>Actinomycetota</taxon>
        <taxon>Actinomycetes</taxon>
        <taxon>Kitasatosporales</taxon>
        <taxon>Streptomycetaceae</taxon>
        <taxon>Streptomyces</taxon>
    </lineage>
</organism>
<name>A0A1I2R692_9ACTN</name>
<reference evidence="2 3" key="1">
    <citation type="submission" date="2016-10" db="EMBL/GenBank/DDBJ databases">
        <authorList>
            <person name="de Groot N.N."/>
        </authorList>
    </citation>
    <scope>NUCLEOTIDE SEQUENCE [LARGE SCALE GENOMIC DNA]</scope>
    <source>
        <strain evidence="2 3">OK461</strain>
    </source>
</reference>
<evidence type="ECO:0000313" key="3">
    <source>
        <dbReference type="Proteomes" id="UP000181942"/>
    </source>
</evidence>
<evidence type="ECO:0000256" key="1">
    <source>
        <dbReference type="SAM" id="MobiDB-lite"/>
    </source>
</evidence>